<reference evidence="3" key="1">
    <citation type="journal article" date="2019" name="Int. J. Syst. Evol. Microbiol.">
        <title>The Global Catalogue of Microorganisms (GCM) 10K type strain sequencing project: providing services to taxonomists for standard genome sequencing and annotation.</title>
        <authorList>
            <consortium name="The Broad Institute Genomics Platform"/>
            <consortium name="The Broad Institute Genome Sequencing Center for Infectious Disease"/>
            <person name="Wu L."/>
            <person name="Ma J."/>
        </authorList>
    </citation>
    <scope>NUCLEOTIDE SEQUENCE [LARGE SCALE GENOMIC DNA]</scope>
    <source>
        <strain evidence="3">JCM 17805</strain>
    </source>
</reference>
<accession>A0ABP8UX55</accession>
<feature type="transmembrane region" description="Helical" evidence="1">
    <location>
        <begin position="108"/>
        <end position="129"/>
    </location>
</feature>
<evidence type="ECO:0000313" key="2">
    <source>
        <dbReference type="EMBL" id="GAA4647914.1"/>
    </source>
</evidence>
<dbReference type="Proteomes" id="UP001500604">
    <property type="component" value="Unassembled WGS sequence"/>
</dbReference>
<dbReference type="EMBL" id="BAABFL010000013">
    <property type="protein sequence ID" value="GAA4647914.1"/>
    <property type="molecule type" value="Genomic_DNA"/>
</dbReference>
<evidence type="ECO:0000256" key="1">
    <source>
        <dbReference type="SAM" id="Phobius"/>
    </source>
</evidence>
<sequence length="134" mass="15163">MTEKITTRQSNKEVSHDYEMVDLDQPTQNSGGEIDPFLEMITTPEDAKIYHLTKTFQDALDRILTIFMVINQFVLGLIAVAFIMDKVYVGLGWKEPSERTITPETIKVFLYSVVAQVATMAFAMGRGILKLLKT</sequence>
<feature type="transmembrane region" description="Helical" evidence="1">
    <location>
        <begin position="63"/>
        <end position="84"/>
    </location>
</feature>
<keyword evidence="1" id="KW-1133">Transmembrane helix</keyword>
<name>A0ABP8UX55_9GAMM</name>
<comment type="caution">
    <text evidence="2">The sequence shown here is derived from an EMBL/GenBank/DDBJ whole genome shotgun (WGS) entry which is preliminary data.</text>
</comment>
<evidence type="ECO:0000313" key="3">
    <source>
        <dbReference type="Proteomes" id="UP001500604"/>
    </source>
</evidence>
<keyword evidence="1" id="KW-0472">Membrane</keyword>
<gene>
    <name evidence="2" type="ORF">GCM10023116_01760</name>
</gene>
<protein>
    <submittedName>
        <fullName evidence="2">Uncharacterized protein</fullName>
    </submittedName>
</protein>
<proteinExistence type="predicted"/>
<organism evidence="2 3">
    <name type="scientific">Kistimonas scapharcae</name>
    <dbReference type="NCBI Taxonomy" id="1036133"/>
    <lineage>
        <taxon>Bacteria</taxon>
        <taxon>Pseudomonadati</taxon>
        <taxon>Pseudomonadota</taxon>
        <taxon>Gammaproteobacteria</taxon>
        <taxon>Oceanospirillales</taxon>
        <taxon>Endozoicomonadaceae</taxon>
        <taxon>Kistimonas</taxon>
    </lineage>
</organism>
<keyword evidence="3" id="KW-1185">Reference proteome</keyword>
<dbReference type="RefSeq" id="WP_345192893.1">
    <property type="nucleotide sequence ID" value="NZ_BAABFL010000013.1"/>
</dbReference>
<keyword evidence="1" id="KW-0812">Transmembrane</keyword>